<organism evidence="3 4">
    <name type="scientific">Apiospora aurea</name>
    <dbReference type="NCBI Taxonomy" id="335848"/>
    <lineage>
        <taxon>Eukaryota</taxon>
        <taxon>Fungi</taxon>
        <taxon>Dikarya</taxon>
        <taxon>Ascomycota</taxon>
        <taxon>Pezizomycotina</taxon>
        <taxon>Sordariomycetes</taxon>
        <taxon>Xylariomycetidae</taxon>
        <taxon>Amphisphaeriales</taxon>
        <taxon>Apiosporaceae</taxon>
        <taxon>Apiospora</taxon>
    </lineage>
</organism>
<feature type="compositionally biased region" description="Basic and acidic residues" evidence="1">
    <location>
        <begin position="146"/>
        <end position="155"/>
    </location>
</feature>
<gene>
    <name evidence="3" type="ORF">PG986_011434</name>
</gene>
<keyword evidence="2" id="KW-1133">Transmembrane helix</keyword>
<feature type="region of interest" description="Disordered" evidence="1">
    <location>
        <begin position="1"/>
        <end position="104"/>
    </location>
</feature>
<proteinExistence type="predicted"/>
<keyword evidence="2" id="KW-0472">Membrane</keyword>
<evidence type="ECO:0000256" key="1">
    <source>
        <dbReference type="SAM" id="MobiDB-lite"/>
    </source>
</evidence>
<accession>A0ABR1Q521</accession>
<keyword evidence="2" id="KW-0812">Transmembrane</keyword>
<feature type="compositionally biased region" description="Low complexity" evidence="1">
    <location>
        <begin position="75"/>
        <end position="90"/>
    </location>
</feature>
<feature type="transmembrane region" description="Helical" evidence="2">
    <location>
        <begin position="109"/>
        <end position="133"/>
    </location>
</feature>
<feature type="compositionally biased region" description="Gly residues" evidence="1">
    <location>
        <begin position="196"/>
        <end position="208"/>
    </location>
</feature>
<evidence type="ECO:0000256" key="2">
    <source>
        <dbReference type="SAM" id="Phobius"/>
    </source>
</evidence>
<protein>
    <submittedName>
        <fullName evidence="3">Uncharacterized protein</fullName>
    </submittedName>
</protein>
<dbReference type="EMBL" id="JAQQWE010000007">
    <property type="protein sequence ID" value="KAK7947113.1"/>
    <property type="molecule type" value="Genomic_DNA"/>
</dbReference>
<feature type="region of interest" description="Disordered" evidence="1">
    <location>
        <begin position="140"/>
        <end position="215"/>
    </location>
</feature>
<comment type="caution">
    <text evidence="3">The sequence shown here is derived from an EMBL/GenBank/DDBJ whole genome shotgun (WGS) entry which is preliminary data.</text>
</comment>
<name>A0ABR1Q521_9PEZI</name>
<dbReference type="Proteomes" id="UP001391051">
    <property type="component" value="Unassembled WGS sequence"/>
</dbReference>
<feature type="compositionally biased region" description="Gly residues" evidence="1">
    <location>
        <begin position="166"/>
        <end position="178"/>
    </location>
</feature>
<sequence length="215" mass="21575">MGERKEDPTNAQAVVEPEEGLQARHVFARGDTTMHQHPYPQPRLIQGEQAHRPPPRPSGASRLCHHHHHPPPHTGGPSTTTTTATSIPGTEGEDGLGNPTPQESGLSTAAAAGIGVGSTVGGVLLLILVGWFVQRRKRMAPTASRAYDRPLKDDPSGAGAEVAEPGCGGSSGGGGGGIEMSSPPGSHAAIAATRSSGGGGGGGGGGGHVVAEERV</sequence>
<keyword evidence="4" id="KW-1185">Reference proteome</keyword>
<dbReference type="RefSeq" id="XP_066697147.1">
    <property type="nucleotide sequence ID" value="XM_066847656.1"/>
</dbReference>
<dbReference type="GeneID" id="92080718"/>
<evidence type="ECO:0000313" key="3">
    <source>
        <dbReference type="EMBL" id="KAK7947113.1"/>
    </source>
</evidence>
<evidence type="ECO:0000313" key="4">
    <source>
        <dbReference type="Proteomes" id="UP001391051"/>
    </source>
</evidence>
<reference evidence="3 4" key="1">
    <citation type="submission" date="2023-01" db="EMBL/GenBank/DDBJ databases">
        <title>Analysis of 21 Apiospora genomes using comparative genomics revels a genus with tremendous synthesis potential of carbohydrate active enzymes and secondary metabolites.</title>
        <authorList>
            <person name="Sorensen T."/>
        </authorList>
    </citation>
    <scope>NUCLEOTIDE SEQUENCE [LARGE SCALE GENOMIC DNA]</scope>
    <source>
        <strain evidence="3 4">CBS 24483</strain>
    </source>
</reference>